<evidence type="ECO:0000313" key="2">
    <source>
        <dbReference type="Proteomes" id="UP000006038"/>
    </source>
</evidence>
<protein>
    <submittedName>
        <fullName evidence="1">Uncharacterized protein</fullName>
    </submittedName>
</protein>
<keyword evidence="2" id="KW-1185">Reference proteome</keyword>
<dbReference type="Proteomes" id="UP000006038">
    <property type="component" value="Chromosome 1"/>
</dbReference>
<name>J3L6Z4_ORYBR</name>
<dbReference type="AlphaFoldDB" id="J3L6Z4"/>
<dbReference type="HOGENOM" id="CLU_2871203_0_0_1"/>
<reference evidence="1" key="2">
    <citation type="submission" date="2013-04" db="UniProtKB">
        <authorList>
            <consortium name="EnsemblPlants"/>
        </authorList>
    </citation>
    <scope>IDENTIFICATION</scope>
</reference>
<dbReference type="Gramene" id="OB01G50000.1">
    <property type="protein sequence ID" value="OB01G50000.1"/>
    <property type="gene ID" value="OB01G50000"/>
</dbReference>
<organism evidence="1">
    <name type="scientific">Oryza brachyantha</name>
    <name type="common">malo sina</name>
    <dbReference type="NCBI Taxonomy" id="4533"/>
    <lineage>
        <taxon>Eukaryota</taxon>
        <taxon>Viridiplantae</taxon>
        <taxon>Streptophyta</taxon>
        <taxon>Embryophyta</taxon>
        <taxon>Tracheophyta</taxon>
        <taxon>Spermatophyta</taxon>
        <taxon>Magnoliopsida</taxon>
        <taxon>Liliopsida</taxon>
        <taxon>Poales</taxon>
        <taxon>Poaceae</taxon>
        <taxon>BOP clade</taxon>
        <taxon>Oryzoideae</taxon>
        <taxon>Oryzeae</taxon>
        <taxon>Oryzinae</taxon>
        <taxon>Oryza</taxon>
    </lineage>
</organism>
<reference evidence="1" key="1">
    <citation type="journal article" date="2013" name="Nat. Commun.">
        <title>Whole-genome sequencing of Oryza brachyantha reveals mechanisms underlying Oryza genome evolution.</title>
        <authorList>
            <person name="Chen J."/>
            <person name="Huang Q."/>
            <person name="Gao D."/>
            <person name="Wang J."/>
            <person name="Lang Y."/>
            <person name="Liu T."/>
            <person name="Li B."/>
            <person name="Bai Z."/>
            <person name="Luis Goicoechea J."/>
            <person name="Liang C."/>
            <person name="Chen C."/>
            <person name="Zhang W."/>
            <person name="Sun S."/>
            <person name="Liao Y."/>
            <person name="Zhang X."/>
            <person name="Yang L."/>
            <person name="Song C."/>
            <person name="Wang M."/>
            <person name="Shi J."/>
            <person name="Liu G."/>
            <person name="Liu J."/>
            <person name="Zhou H."/>
            <person name="Zhou W."/>
            <person name="Yu Q."/>
            <person name="An N."/>
            <person name="Chen Y."/>
            <person name="Cai Q."/>
            <person name="Wang B."/>
            <person name="Liu B."/>
            <person name="Min J."/>
            <person name="Huang Y."/>
            <person name="Wu H."/>
            <person name="Li Z."/>
            <person name="Zhang Y."/>
            <person name="Yin Y."/>
            <person name="Song W."/>
            <person name="Jiang J."/>
            <person name="Jackson S.A."/>
            <person name="Wing R.A."/>
            <person name="Wang J."/>
            <person name="Chen M."/>
        </authorList>
    </citation>
    <scope>NUCLEOTIDE SEQUENCE [LARGE SCALE GENOMIC DNA]</scope>
    <source>
        <strain evidence="1">cv. IRGC 101232</strain>
    </source>
</reference>
<evidence type="ECO:0000313" key="1">
    <source>
        <dbReference type="EnsemblPlants" id="OB01G50000.1"/>
    </source>
</evidence>
<dbReference type="EnsemblPlants" id="OB01G50000.1">
    <property type="protein sequence ID" value="OB01G50000.1"/>
    <property type="gene ID" value="OB01G50000"/>
</dbReference>
<proteinExistence type="predicted"/>
<accession>J3L6Z4</accession>
<sequence length="64" mass="7501">MQRISLYIGLTDETISFFKKKIFDQFVFLPAVSYAGHYHCRQRPVLSFFMILIGKLKTKQAPKC</sequence>